<dbReference type="Gene3D" id="1.20.120.1020">
    <property type="entry name" value="Prion-inhibition and propagation, HeLo domain"/>
    <property type="match status" value="1"/>
</dbReference>
<evidence type="ECO:0000313" key="3">
    <source>
        <dbReference type="Proteomes" id="UP001305647"/>
    </source>
</evidence>
<dbReference type="AlphaFoldDB" id="A0AAN6PT96"/>
<dbReference type="Pfam" id="PF14479">
    <property type="entry name" value="HeLo"/>
    <property type="match status" value="1"/>
</dbReference>
<protein>
    <recommendedName>
        <fullName evidence="1">Prion-inhibition and propagation HeLo domain-containing protein</fullName>
    </recommendedName>
</protein>
<evidence type="ECO:0000313" key="2">
    <source>
        <dbReference type="EMBL" id="KAK4096621.1"/>
    </source>
</evidence>
<sequence>MAEAAGLVIGLAGLFNAVVNDFEYIQFARNFGADFQVSALQLSNAQLRLSRWGKSIGLSDIDAEARSLRGTLLSEEDIEPAQKLLSCILNELEHAKDKSAEYAKGKKPEDRSLKVYNLENDLGYSDLSLLEIGRNLVRRRQNGLPKTKKAKWALYDRGHFKEMLDNVTKMTGELVELFPAAKDKQGQLRDEEMTAFTSSLRQLQAAIANQDDTLAMVLSQLLNPASETYNFEMSGGQVAQQGKNDGKVEMTVNNHR</sequence>
<evidence type="ECO:0000259" key="1">
    <source>
        <dbReference type="Pfam" id="PF14479"/>
    </source>
</evidence>
<dbReference type="PANTHER" id="PTHR37542:SF3">
    <property type="entry name" value="PRION-INHIBITION AND PROPAGATION HELO DOMAIN-CONTAINING PROTEIN"/>
    <property type="match status" value="1"/>
</dbReference>
<accession>A0AAN6PT96</accession>
<proteinExistence type="predicted"/>
<dbReference type="Proteomes" id="UP001305647">
    <property type="component" value="Unassembled WGS sequence"/>
</dbReference>
<dbReference type="EMBL" id="MU863704">
    <property type="protein sequence ID" value="KAK4096621.1"/>
    <property type="molecule type" value="Genomic_DNA"/>
</dbReference>
<comment type="caution">
    <text evidence="2">The sequence shown here is derived from an EMBL/GenBank/DDBJ whole genome shotgun (WGS) entry which is preliminary data.</text>
</comment>
<dbReference type="InterPro" id="IPR038305">
    <property type="entry name" value="HeLo_sf"/>
</dbReference>
<feature type="domain" description="Prion-inhibition and propagation HeLo" evidence="1">
    <location>
        <begin position="6"/>
        <end position="204"/>
    </location>
</feature>
<name>A0AAN6PT96_9PEZI</name>
<gene>
    <name evidence="2" type="ORF">N658DRAFT_511054</name>
</gene>
<dbReference type="InterPro" id="IPR029498">
    <property type="entry name" value="HeLo_dom"/>
</dbReference>
<keyword evidence="3" id="KW-1185">Reference proteome</keyword>
<reference evidence="2" key="2">
    <citation type="submission" date="2023-05" db="EMBL/GenBank/DDBJ databases">
        <authorList>
            <consortium name="Lawrence Berkeley National Laboratory"/>
            <person name="Steindorff A."/>
            <person name="Hensen N."/>
            <person name="Bonometti L."/>
            <person name="Westerberg I."/>
            <person name="Brannstrom I.O."/>
            <person name="Guillou S."/>
            <person name="Cros-Aarteil S."/>
            <person name="Calhoun S."/>
            <person name="Haridas S."/>
            <person name="Kuo A."/>
            <person name="Mondo S."/>
            <person name="Pangilinan J."/>
            <person name="Riley R."/>
            <person name="Labutti K."/>
            <person name="Andreopoulos B."/>
            <person name="Lipzen A."/>
            <person name="Chen C."/>
            <person name="Yanf M."/>
            <person name="Daum C."/>
            <person name="Ng V."/>
            <person name="Clum A."/>
            <person name="Ohm R."/>
            <person name="Martin F."/>
            <person name="Silar P."/>
            <person name="Natvig D."/>
            <person name="Lalanne C."/>
            <person name="Gautier V."/>
            <person name="Ament-Velasquez S.L."/>
            <person name="Kruys A."/>
            <person name="Hutchinson M.I."/>
            <person name="Powell A.J."/>
            <person name="Barry K."/>
            <person name="Miller A.N."/>
            <person name="Grigoriev I.V."/>
            <person name="Debuchy R."/>
            <person name="Gladieux P."/>
            <person name="Thoren M.H."/>
            <person name="Johannesson H."/>
        </authorList>
    </citation>
    <scope>NUCLEOTIDE SEQUENCE</scope>
    <source>
        <strain evidence="2">CBS 757.83</strain>
    </source>
</reference>
<dbReference type="PANTHER" id="PTHR37542">
    <property type="entry name" value="HELO DOMAIN-CONTAINING PROTEIN-RELATED"/>
    <property type="match status" value="1"/>
</dbReference>
<reference evidence="2" key="1">
    <citation type="journal article" date="2023" name="Mol. Phylogenet. Evol.">
        <title>Genome-scale phylogeny and comparative genomics of the fungal order Sordariales.</title>
        <authorList>
            <person name="Hensen N."/>
            <person name="Bonometti L."/>
            <person name="Westerberg I."/>
            <person name="Brannstrom I.O."/>
            <person name="Guillou S."/>
            <person name="Cros-Aarteil S."/>
            <person name="Calhoun S."/>
            <person name="Haridas S."/>
            <person name="Kuo A."/>
            <person name="Mondo S."/>
            <person name="Pangilinan J."/>
            <person name="Riley R."/>
            <person name="LaButti K."/>
            <person name="Andreopoulos B."/>
            <person name="Lipzen A."/>
            <person name="Chen C."/>
            <person name="Yan M."/>
            <person name="Daum C."/>
            <person name="Ng V."/>
            <person name="Clum A."/>
            <person name="Steindorff A."/>
            <person name="Ohm R.A."/>
            <person name="Martin F."/>
            <person name="Silar P."/>
            <person name="Natvig D.O."/>
            <person name="Lalanne C."/>
            <person name="Gautier V."/>
            <person name="Ament-Velasquez S.L."/>
            <person name="Kruys A."/>
            <person name="Hutchinson M.I."/>
            <person name="Powell A.J."/>
            <person name="Barry K."/>
            <person name="Miller A.N."/>
            <person name="Grigoriev I.V."/>
            <person name="Debuchy R."/>
            <person name="Gladieux P."/>
            <person name="Hiltunen Thoren M."/>
            <person name="Johannesson H."/>
        </authorList>
    </citation>
    <scope>NUCLEOTIDE SEQUENCE</scope>
    <source>
        <strain evidence="2">CBS 757.83</strain>
    </source>
</reference>
<organism evidence="2 3">
    <name type="scientific">Parathielavia hyrcaniae</name>
    <dbReference type="NCBI Taxonomy" id="113614"/>
    <lineage>
        <taxon>Eukaryota</taxon>
        <taxon>Fungi</taxon>
        <taxon>Dikarya</taxon>
        <taxon>Ascomycota</taxon>
        <taxon>Pezizomycotina</taxon>
        <taxon>Sordariomycetes</taxon>
        <taxon>Sordariomycetidae</taxon>
        <taxon>Sordariales</taxon>
        <taxon>Chaetomiaceae</taxon>
        <taxon>Parathielavia</taxon>
    </lineage>
</organism>